<dbReference type="InterPro" id="IPR000620">
    <property type="entry name" value="EamA_dom"/>
</dbReference>
<evidence type="ECO:0000313" key="3">
    <source>
        <dbReference type="EMBL" id="EAS51389.1"/>
    </source>
</evidence>
<dbReference type="AlphaFoldDB" id="Q1YMJ2"/>
<feature type="transmembrane region" description="Helical" evidence="1">
    <location>
        <begin position="184"/>
        <end position="210"/>
    </location>
</feature>
<organism evidence="3 4">
    <name type="scientific">Aurantimonas manganoxydans (strain ATCC BAA-1229 / DSM 21871 / SI85-9A1)</name>
    <dbReference type="NCBI Taxonomy" id="287752"/>
    <lineage>
        <taxon>Bacteria</taxon>
        <taxon>Pseudomonadati</taxon>
        <taxon>Pseudomonadota</taxon>
        <taxon>Alphaproteobacteria</taxon>
        <taxon>Hyphomicrobiales</taxon>
        <taxon>Aurantimonadaceae</taxon>
        <taxon>Aurantimonas</taxon>
    </lineage>
</organism>
<feature type="transmembrane region" description="Helical" evidence="1">
    <location>
        <begin position="79"/>
        <end position="97"/>
    </location>
</feature>
<name>Q1YMJ2_AURMS</name>
<feature type="domain" description="EamA" evidence="2">
    <location>
        <begin position="3"/>
        <end position="118"/>
    </location>
</feature>
<dbReference type="SUPFAM" id="SSF103481">
    <property type="entry name" value="Multidrug resistance efflux transporter EmrE"/>
    <property type="match status" value="2"/>
</dbReference>
<dbReference type="EMBL" id="AAPJ01000001">
    <property type="protein sequence ID" value="EAS51389.1"/>
    <property type="molecule type" value="Genomic_DNA"/>
</dbReference>
<dbReference type="Gene3D" id="1.10.3730.20">
    <property type="match status" value="1"/>
</dbReference>
<feature type="transmembrane region" description="Helical" evidence="1">
    <location>
        <begin position="104"/>
        <end position="122"/>
    </location>
</feature>
<dbReference type="PANTHER" id="PTHR22911:SF103">
    <property type="entry name" value="BLR2811 PROTEIN"/>
    <property type="match status" value="1"/>
</dbReference>
<dbReference type="PANTHER" id="PTHR22911">
    <property type="entry name" value="ACYL-MALONYL CONDENSING ENZYME-RELATED"/>
    <property type="match status" value="1"/>
</dbReference>
<reference evidence="3 4" key="1">
    <citation type="journal article" date="2008" name="Appl. Environ. Microbiol.">
        <title>Genomic insights into Mn(II) oxidation by the marine alphaproteobacterium Aurantimonas sp. strain SI85-9A1.</title>
        <authorList>
            <person name="Dick G.J."/>
            <person name="Podell S."/>
            <person name="Johnson H.A."/>
            <person name="Rivera-Espinoza Y."/>
            <person name="Bernier-Latmani R."/>
            <person name="McCarthy J.K."/>
            <person name="Torpey J.W."/>
            <person name="Clement B.G."/>
            <person name="Gaasterland T."/>
            <person name="Tebo B.M."/>
        </authorList>
    </citation>
    <scope>NUCLEOTIDE SEQUENCE [LARGE SCALE GENOMIC DNA]</scope>
    <source>
        <strain evidence="3 4">SI85-9A1</strain>
    </source>
</reference>
<comment type="caution">
    <text evidence="3">The sequence shown here is derived from an EMBL/GenBank/DDBJ whole genome shotgun (WGS) entry which is preliminary data.</text>
</comment>
<feature type="transmembrane region" description="Helical" evidence="1">
    <location>
        <begin position="12"/>
        <end position="34"/>
    </location>
</feature>
<dbReference type="BioCyc" id="AURANTIMONAS:SI859A1_02205-MONOMER"/>
<feature type="transmembrane region" description="Helical" evidence="1">
    <location>
        <begin position="55"/>
        <end position="73"/>
    </location>
</feature>
<keyword evidence="1" id="KW-0812">Transmembrane</keyword>
<feature type="domain" description="EamA" evidence="2">
    <location>
        <begin position="129"/>
        <end position="253"/>
    </location>
</feature>
<accession>Q1YMJ2</accession>
<dbReference type="GO" id="GO:0016020">
    <property type="term" value="C:membrane"/>
    <property type="evidence" value="ECO:0007669"/>
    <property type="project" value="InterPro"/>
</dbReference>
<sequence length="265" mass="28698">MDTFGKYLTGELPVLEIVWARYFFHAILMTAWLARTRGTSFLHSKRPGLQLARGAALLCATTLMYVSFAHVPLADATAVQFFAPVLVTVLSVIFLGERIGVPRIAAVLAGFVGVLLIVRPGFADTSPYLLLPLLSAVILSGYFLMTRALSGPQENAATLFNTTAVGAVLLTIAVPFVWETPTWPVFAMMVTIGTLGALGHFCIVQGFAYASASALSPFLYAQVFFASIYSVTLLGDPLSWNFLAGAAILIASGLTIWWRENRTRR</sequence>
<dbReference type="Pfam" id="PF00892">
    <property type="entry name" value="EamA"/>
    <property type="match status" value="2"/>
</dbReference>
<dbReference type="Proteomes" id="UP000000321">
    <property type="component" value="Unassembled WGS sequence"/>
</dbReference>
<gene>
    <name evidence="3" type="ORF">SI859A1_02205</name>
</gene>
<keyword evidence="1" id="KW-1133">Transmembrane helix</keyword>
<evidence type="ECO:0000259" key="2">
    <source>
        <dbReference type="Pfam" id="PF00892"/>
    </source>
</evidence>
<feature type="transmembrane region" description="Helical" evidence="1">
    <location>
        <begin position="157"/>
        <end position="178"/>
    </location>
</feature>
<evidence type="ECO:0000313" key="4">
    <source>
        <dbReference type="Proteomes" id="UP000000321"/>
    </source>
</evidence>
<keyword evidence="4" id="KW-1185">Reference proteome</keyword>
<evidence type="ECO:0000256" key="1">
    <source>
        <dbReference type="SAM" id="Phobius"/>
    </source>
</evidence>
<feature type="transmembrane region" description="Helical" evidence="1">
    <location>
        <begin position="128"/>
        <end position="145"/>
    </location>
</feature>
<protein>
    <submittedName>
        <fullName evidence="3">Putative membrane protein</fullName>
    </submittedName>
</protein>
<dbReference type="HOGENOM" id="CLU_032828_2_2_5"/>
<proteinExistence type="predicted"/>
<keyword evidence="1" id="KW-0472">Membrane</keyword>
<feature type="transmembrane region" description="Helical" evidence="1">
    <location>
        <begin position="217"/>
        <end position="234"/>
    </location>
</feature>
<feature type="transmembrane region" description="Helical" evidence="1">
    <location>
        <begin position="240"/>
        <end position="258"/>
    </location>
</feature>
<dbReference type="InterPro" id="IPR037185">
    <property type="entry name" value="EmrE-like"/>
</dbReference>